<dbReference type="HOGENOM" id="CLU_2083382_0_0_14"/>
<evidence type="ECO:0000313" key="1">
    <source>
        <dbReference type="EMBL" id="AHI58087.1"/>
    </source>
</evidence>
<dbReference type="SUPFAM" id="SSF56784">
    <property type="entry name" value="HAD-like"/>
    <property type="match status" value="1"/>
</dbReference>
<protein>
    <recommendedName>
        <fullName evidence="3">Sucrose phosphatase-like domain-containing protein</fullName>
    </recommendedName>
</protein>
<dbReference type="InterPro" id="IPR036412">
    <property type="entry name" value="HAD-like_sf"/>
</dbReference>
<keyword evidence="2" id="KW-1185">Reference proteome</keyword>
<evidence type="ECO:0008006" key="3">
    <source>
        <dbReference type="Google" id="ProtNLM"/>
    </source>
</evidence>
<evidence type="ECO:0000313" key="2">
    <source>
        <dbReference type="Proteomes" id="UP000019260"/>
    </source>
</evidence>
<dbReference type="Gene3D" id="3.40.50.1000">
    <property type="entry name" value="HAD superfamily/HAD-like"/>
    <property type="match status" value="1"/>
</dbReference>
<dbReference type="EMBL" id="CP006720">
    <property type="protein sequence ID" value="AHI58087.1"/>
    <property type="molecule type" value="Genomic_DNA"/>
</dbReference>
<dbReference type="RefSeq" id="WP_025317413.1">
    <property type="nucleotide sequence ID" value="NZ_CP002082.1"/>
</dbReference>
<dbReference type="OrthoDB" id="388395at2"/>
<dbReference type="PATRIC" id="fig|838561.3.peg.722"/>
<dbReference type="AlphaFoldDB" id="W0GPN3"/>
<dbReference type="InterPro" id="IPR023214">
    <property type="entry name" value="HAD_sf"/>
</dbReference>
<sequence>MSLITKYPYIITDLDRTITRKDFTISDKTYEALRIYQLASDYKLILASGQLDLIIKEYADKLQIKIPIISCNMIYGPEKTDRIQMVLNYNKTASKPEYQIEVDTTSDFAEQVRQNKI</sequence>
<proteinExistence type="predicted"/>
<dbReference type="Proteomes" id="UP000019260">
    <property type="component" value="Chromosome"/>
</dbReference>
<reference evidence="1 2" key="1">
    <citation type="submission" date="2013-09" db="EMBL/GenBank/DDBJ databases">
        <title>Complete genome sequence of Spiroplasma mirum suckling mouse cataract agent.</title>
        <authorList>
            <person name="Landry C.A."/>
            <person name="Bastian F.O."/>
            <person name="Thune R.L."/>
        </authorList>
    </citation>
    <scope>NUCLEOTIDE SEQUENCE [LARGE SCALE GENOMIC DNA]</scope>
    <source>
        <strain evidence="1 2">SMCA</strain>
    </source>
</reference>
<gene>
    <name evidence="1" type="ORF">P344_03735</name>
</gene>
<organism evidence="1 2">
    <name type="scientific">Spiroplasma mirum ATCC 29335</name>
    <dbReference type="NCBI Taxonomy" id="838561"/>
    <lineage>
        <taxon>Bacteria</taxon>
        <taxon>Bacillati</taxon>
        <taxon>Mycoplasmatota</taxon>
        <taxon>Mollicutes</taxon>
        <taxon>Entomoplasmatales</taxon>
        <taxon>Spiroplasmataceae</taxon>
        <taxon>Spiroplasma</taxon>
    </lineage>
</organism>
<dbReference type="KEGG" id="smir:SMM_0631"/>
<dbReference type="KEGG" id="smia:P344_03735"/>
<dbReference type="Pfam" id="PF08282">
    <property type="entry name" value="Hydrolase_3"/>
    <property type="match status" value="1"/>
</dbReference>
<dbReference type="STRING" id="838561.P344_03735"/>
<name>W0GPN3_9MOLU</name>
<accession>W0GPN3</accession>